<evidence type="ECO:0000313" key="2">
    <source>
        <dbReference type="Proteomes" id="UP001208689"/>
    </source>
</evidence>
<reference evidence="1" key="1">
    <citation type="submission" date="2022-09" db="EMBL/GenBank/DDBJ databases">
        <title>Actin cytoskeleton and complex cell architecture in an #Asgard archaeon.</title>
        <authorList>
            <person name="Ponce Toledo R.I."/>
            <person name="Schleper C."/>
            <person name="Rodrigues Oliveira T."/>
            <person name="Wollweber F."/>
            <person name="Xu J."/>
            <person name="Rittmann S."/>
            <person name="Klingl A."/>
            <person name="Pilhofer M."/>
        </authorList>
    </citation>
    <scope>NUCLEOTIDE SEQUENCE</scope>
    <source>
        <strain evidence="1">B-35</strain>
    </source>
</reference>
<protein>
    <recommendedName>
        <fullName evidence="3">Cytosolic protein</fullName>
    </recommendedName>
</protein>
<accession>A0ABY6HWP0</accession>
<name>A0ABY6HWP0_9ARCH</name>
<organism evidence="1 2">
    <name type="scientific">Candidatus Lokiarchaeum ossiferum</name>
    <dbReference type="NCBI Taxonomy" id="2951803"/>
    <lineage>
        <taxon>Archaea</taxon>
        <taxon>Promethearchaeati</taxon>
        <taxon>Promethearchaeota</taxon>
        <taxon>Promethearchaeia</taxon>
        <taxon>Promethearchaeales</taxon>
        <taxon>Promethearchaeaceae</taxon>
        <taxon>Candidatus Lokiarchaeum</taxon>
    </lineage>
</organism>
<proteinExistence type="predicted"/>
<dbReference type="Proteomes" id="UP001208689">
    <property type="component" value="Chromosome"/>
</dbReference>
<keyword evidence="2" id="KW-1185">Reference proteome</keyword>
<dbReference type="Pfam" id="PF19620">
    <property type="entry name" value="DUF6125"/>
    <property type="match status" value="1"/>
</dbReference>
<dbReference type="EMBL" id="CP104013">
    <property type="protein sequence ID" value="UYP47796.1"/>
    <property type="molecule type" value="Genomic_DNA"/>
</dbReference>
<evidence type="ECO:0000313" key="1">
    <source>
        <dbReference type="EMBL" id="UYP47796.1"/>
    </source>
</evidence>
<sequence>MRKDIENLSKEQLLDYIEMISKNWLAHDGCWFQAIERDIGMREAIKYDVAGWKRFTVIEAKKIKQFLGLEENPGLKGLMQALKYRLYANINVQEIVDITENSFIFHMNKCRVQTARNRNNLPDFPCKEVGVEEYGLFAKAIDSRIRTECICCPPDEHPPEYYCGWKFILE</sequence>
<evidence type="ECO:0008006" key="3">
    <source>
        <dbReference type="Google" id="ProtNLM"/>
    </source>
</evidence>
<gene>
    <name evidence="1" type="ORF">NEF87_004081</name>
</gene>